<protein>
    <recommendedName>
        <fullName evidence="4">HEAT repeat domain-containing protein</fullName>
    </recommendedName>
</protein>
<proteinExistence type="predicted"/>
<reference evidence="2 3" key="1">
    <citation type="submission" date="2019-02" db="EMBL/GenBank/DDBJ databases">
        <title>Deep-cultivation of Planctomycetes and their phenomic and genomic characterization uncovers novel biology.</title>
        <authorList>
            <person name="Wiegand S."/>
            <person name="Jogler M."/>
            <person name="Boedeker C."/>
            <person name="Pinto D."/>
            <person name="Vollmers J."/>
            <person name="Rivas-Marin E."/>
            <person name="Kohn T."/>
            <person name="Peeters S.H."/>
            <person name="Heuer A."/>
            <person name="Rast P."/>
            <person name="Oberbeckmann S."/>
            <person name="Bunk B."/>
            <person name="Jeske O."/>
            <person name="Meyerdierks A."/>
            <person name="Storesund J.E."/>
            <person name="Kallscheuer N."/>
            <person name="Luecker S."/>
            <person name="Lage O.M."/>
            <person name="Pohl T."/>
            <person name="Merkel B.J."/>
            <person name="Hornburger P."/>
            <person name="Mueller R.-W."/>
            <person name="Bruemmer F."/>
            <person name="Labrenz M."/>
            <person name="Spormann A.M."/>
            <person name="Op den Camp H."/>
            <person name="Overmann J."/>
            <person name="Amann R."/>
            <person name="Jetten M.S.M."/>
            <person name="Mascher T."/>
            <person name="Medema M.H."/>
            <person name="Devos D.P."/>
            <person name="Kaster A.-K."/>
            <person name="Ovreas L."/>
            <person name="Rohde M."/>
            <person name="Galperin M.Y."/>
            <person name="Jogler C."/>
        </authorList>
    </citation>
    <scope>NUCLEOTIDE SEQUENCE [LARGE SCALE GENOMIC DNA]</scope>
    <source>
        <strain evidence="2 3">Poly30</strain>
    </source>
</reference>
<feature type="region of interest" description="Disordered" evidence="1">
    <location>
        <begin position="34"/>
        <end position="64"/>
    </location>
</feature>
<evidence type="ECO:0000256" key="1">
    <source>
        <dbReference type="SAM" id="MobiDB-lite"/>
    </source>
</evidence>
<feature type="compositionally biased region" description="Low complexity" evidence="1">
    <location>
        <begin position="34"/>
        <end position="44"/>
    </location>
</feature>
<evidence type="ECO:0008006" key="4">
    <source>
        <dbReference type="Google" id="ProtNLM"/>
    </source>
</evidence>
<accession>A0A518ERG3</accession>
<name>A0A518ERG3_9BACT</name>
<dbReference type="SUPFAM" id="SSF48452">
    <property type="entry name" value="TPR-like"/>
    <property type="match status" value="1"/>
</dbReference>
<evidence type="ECO:0000313" key="3">
    <source>
        <dbReference type="Proteomes" id="UP000320390"/>
    </source>
</evidence>
<dbReference type="OrthoDB" id="9814069at2"/>
<dbReference type="RefSeq" id="WP_145197070.1">
    <property type="nucleotide sequence ID" value="NZ_CP036434.1"/>
</dbReference>
<dbReference type="Gene3D" id="1.25.10.10">
    <property type="entry name" value="Leucine-rich Repeat Variant"/>
    <property type="match status" value="1"/>
</dbReference>
<evidence type="ECO:0000313" key="2">
    <source>
        <dbReference type="EMBL" id="QDV06680.1"/>
    </source>
</evidence>
<dbReference type="Proteomes" id="UP000320390">
    <property type="component" value="Chromosome"/>
</dbReference>
<dbReference type="EMBL" id="CP036434">
    <property type="protein sequence ID" value="QDV06680.1"/>
    <property type="molecule type" value="Genomic_DNA"/>
</dbReference>
<dbReference type="InterPro" id="IPR011990">
    <property type="entry name" value="TPR-like_helical_dom_sf"/>
</dbReference>
<keyword evidence="3" id="KW-1185">Reference proteome</keyword>
<organism evidence="2 3">
    <name type="scientific">Saltatorellus ferox</name>
    <dbReference type="NCBI Taxonomy" id="2528018"/>
    <lineage>
        <taxon>Bacteria</taxon>
        <taxon>Pseudomonadati</taxon>
        <taxon>Planctomycetota</taxon>
        <taxon>Planctomycetia</taxon>
        <taxon>Planctomycetia incertae sedis</taxon>
        <taxon>Saltatorellus</taxon>
    </lineage>
</organism>
<gene>
    <name evidence="2" type="ORF">Poly30_21950</name>
</gene>
<dbReference type="AlphaFoldDB" id="A0A518ERG3"/>
<sequence>MEPAPFAFSTAILTTGSLAVLLIPLGSSSLGSPDPLLGLPSRPGASTASLGPLNQVGETTRQGRRSLEDLLREVRAERVRTVASLLPEVTRIVAEIDDLKSSRRGPLSRAKANELFALGPGALALLVPYLEPGKEVSRQTVFRSELISDVLRQKPSATTTDALIQIAREGSLQARLGALNALESTGEPHRVAPAIIELAAGERAAGLKREAIEAMSRAAFRTLAALDDDRALAFMGEALKSSDPLLCAGALSALAGAPAESSAAQILTLLETLEDPKPVAASIADYYEKHDQLLEDPEHARALGSIAVHEATPNEPRVRMFDTIRLTDAKIGTGLKRDVAPFLDASRPDVRMAARLLMARLGDRGARKEVLQEFDDRIKQDKNSLTAYQDRATIYHEIGDWNAALRDWRVVMTQIAAEEVPRARKEPFIGISRSLARLKKFRDAASYLSQGPISVEELQKLGFDRDFREMKESRYGDVFQFGDR</sequence>
<dbReference type="InterPro" id="IPR011989">
    <property type="entry name" value="ARM-like"/>
</dbReference>